<dbReference type="Proteomes" id="UP000012174">
    <property type="component" value="Unassembled WGS sequence"/>
</dbReference>
<protein>
    <submittedName>
        <fullName evidence="3">Putative transcriptional regulatory protein</fullName>
    </submittedName>
</protein>
<evidence type="ECO:0000313" key="4">
    <source>
        <dbReference type="Proteomes" id="UP000012174"/>
    </source>
</evidence>
<gene>
    <name evidence="3" type="ORF">UCREL1_1355</name>
</gene>
<dbReference type="HOGENOM" id="CLU_1562876_0_0_1"/>
<feature type="chain" id="PRO_5004085249" evidence="2">
    <location>
        <begin position="23"/>
        <end position="171"/>
    </location>
</feature>
<dbReference type="KEGG" id="ela:UCREL1_1355"/>
<dbReference type="AlphaFoldDB" id="M7T4S6"/>
<feature type="region of interest" description="Disordered" evidence="1">
    <location>
        <begin position="81"/>
        <end position="112"/>
    </location>
</feature>
<accession>M7T4S6</accession>
<sequence>MYRTSTWHTLRVAFGSATVLLAASLLPDAEVNLELEPSRTVWGQAIAIFEFYALYDASARNGLNALWDYRRRFEAVKTQGQQQQPFQNMQNQMRPSDPVSQSAVTPDNNNNTATATTTFQKPNATLSFGDVLLPGINNRIFASEDQGLNGDFSQTFSDLDWIDFDISEFLS</sequence>
<evidence type="ECO:0000256" key="2">
    <source>
        <dbReference type="SAM" id="SignalP"/>
    </source>
</evidence>
<organism evidence="3 4">
    <name type="scientific">Eutypa lata (strain UCR-EL1)</name>
    <name type="common">Grapevine dieback disease fungus</name>
    <name type="synonym">Eutypa armeniacae</name>
    <dbReference type="NCBI Taxonomy" id="1287681"/>
    <lineage>
        <taxon>Eukaryota</taxon>
        <taxon>Fungi</taxon>
        <taxon>Dikarya</taxon>
        <taxon>Ascomycota</taxon>
        <taxon>Pezizomycotina</taxon>
        <taxon>Sordariomycetes</taxon>
        <taxon>Xylariomycetidae</taxon>
        <taxon>Xylariales</taxon>
        <taxon>Diatrypaceae</taxon>
        <taxon>Eutypa</taxon>
    </lineage>
</organism>
<feature type="signal peptide" evidence="2">
    <location>
        <begin position="1"/>
        <end position="22"/>
    </location>
</feature>
<evidence type="ECO:0000313" key="3">
    <source>
        <dbReference type="EMBL" id="EMR71602.1"/>
    </source>
</evidence>
<proteinExistence type="predicted"/>
<feature type="compositionally biased region" description="Low complexity" evidence="1">
    <location>
        <begin position="81"/>
        <end position="93"/>
    </location>
</feature>
<feature type="compositionally biased region" description="Polar residues" evidence="1">
    <location>
        <begin position="98"/>
        <end position="107"/>
    </location>
</feature>
<evidence type="ECO:0000256" key="1">
    <source>
        <dbReference type="SAM" id="MobiDB-lite"/>
    </source>
</evidence>
<dbReference type="OrthoDB" id="424974at2759"/>
<reference evidence="4" key="1">
    <citation type="journal article" date="2013" name="Genome Announc.">
        <title>Draft genome sequence of the grapevine dieback fungus Eutypa lata UCR-EL1.</title>
        <authorList>
            <person name="Blanco-Ulate B."/>
            <person name="Rolshausen P.E."/>
            <person name="Cantu D."/>
        </authorList>
    </citation>
    <scope>NUCLEOTIDE SEQUENCE [LARGE SCALE GENOMIC DNA]</scope>
    <source>
        <strain evidence="4">UCR-EL1</strain>
    </source>
</reference>
<name>M7T4S6_EUTLA</name>
<keyword evidence="4" id="KW-1185">Reference proteome</keyword>
<keyword evidence="2" id="KW-0732">Signal</keyword>
<dbReference type="EMBL" id="KB705621">
    <property type="protein sequence ID" value="EMR71602.1"/>
    <property type="molecule type" value="Genomic_DNA"/>
</dbReference>
<dbReference type="eggNOG" id="ENOG502TD64">
    <property type="taxonomic scope" value="Eukaryota"/>
</dbReference>